<name>A0A3N7GAN8_POPTR</name>
<gene>
    <name evidence="1" type="ORF">POPTR_018G099601v4</name>
</gene>
<comment type="caution">
    <text evidence="1">The sequence shown here is derived from an EMBL/GenBank/DDBJ whole genome shotgun (WGS) entry which is preliminary data.</text>
</comment>
<protein>
    <submittedName>
        <fullName evidence="1">Uncharacterized protein</fullName>
    </submittedName>
</protein>
<dbReference type="AlphaFoldDB" id="A0A3N7GAN8"/>
<organism evidence="1 2">
    <name type="scientific">Populus trichocarpa</name>
    <name type="common">Western balsam poplar</name>
    <name type="synonym">Populus balsamifera subsp. trichocarpa</name>
    <dbReference type="NCBI Taxonomy" id="3694"/>
    <lineage>
        <taxon>Eukaryota</taxon>
        <taxon>Viridiplantae</taxon>
        <taxon>Streptophyta</taxon>
        <taxon>Embryophyta</taxon>
        <taxon>Tracheophyta</taxon>
        <taxon>Spermatophyta</taxon>
        <taxon>Magnoliopsida</taxon>
        <taxon>eudicotyledons</taxon>
        <taxon>Gunneridae</taxon>
        <taxon>Pentapetalae</taxon>
        <taxon>rosids</taxon>
        <taxon>fabids</taxon>
        <taxon>Malpighiales</taxon>
        <taxon>Salicaceae</taxon>
        <taxon>Saliceae</taxon>
        <taxon>Populus</taxon>
    </lineage>
</organism>
<evidence type="ECO:0000313" key="2">
    <source>
        <dbReference type="Proteomes" id="UP000006729"/>
    </source>
</evidence>
<dbReference type="EMBL" id="CM009307">
    <property type="protein sequence ID" value="RQP02911.2"/>
    <property type="molecule type" value="Genomic_DNA"/>
</dbReference>
<dbReference type="InParanoid" id="A0A3N7GAN8"/>
<reference evidence="1 2" key="1">
    <citation type="journal article" date="2006" name="Science">
        <title>The genome of black cottonwood, Populus trichocarpa (Torr. &amp; Gray).</title>
        <authorList>
            <person name="Tuskan G.A."/>
            <person name="Difazio S."/>
            <person name="Jansson S."/>
            <person name="Bohlmann J."/>
            <person name="Grigoriev I."/>
            <person name="Hellsten U."/>
            <person name="Putnam N."/>
            <person name="Ralph S."/>
            <person name="Rombauts S."/>
            <person name="Salamov A."/>
            <person name="Schein J."/>
            <person name="Sterck L."/>
            <person name="Aerts A."/>
            <person name="Bhalerao R.R."/>
            <person name="Bhalerao R.P."/>
            <person name="Blaudez D."/>
            <person name="Boerjan W."/>
            <person name="Brun A."/>
            <person name="Brunner A."/>
            <person name="Busov V."/>
            <person name="Campbell M."/>
            <person name="Carlson J."/>
            <person name="Chalot M."/>
            <person name="Chapman J."/>
            <person name="Chen G.L."/>
            <person name="Cooper D."/>
            <person name="Coutinho P.M."/>
            <person name="Couturier J."/>
            <person name="Covert S."/>
            <person name="Cronk Q."/>
            <person name="Cunningham R."/>
            <person name="Davis J."/>
            <person name="Degroeve S."/>
            <person name="Dejardin A."/>
            <person name="Depamphilis C."/>
            <person name="Detter J."/>
            <person name="Dirks B."/>
            <person name="Dubchak I."/>
            <person name="Duplessis S."/>
            <person name="Ehlting J."/>
            <person name="Ellis B."/>
            <person name="Gendler K."/>
            <person name="Goodstein D."/>
            <person name="Gribskov M."/>
            <person name="Grimwood J."/>
            <person name="Groover A."/>
            <person name="Gunter L."/>
            <person name="Hamberger B."/>
            <person name="Heinze B."/>
            <person name="Helariutta Y."/>
            <person name="Henrissat B."/>
            <person name="Holligan D."/>
            <person name="Holt R."/>
            <person name="Huang W."/>
            <person name="Islam-Faridi N."/>
            <person name="Jones S."/>
            <person name="Jones-Rhoades M."/>
            <person name="Jorgensen R."/>
            <person name="Joshi C."/>
            <person name="Kangasjarvi J."/>
            <person name="Karlsson J."/>
            <person name="Kelleher C."/>
            <person name="Kirkpatrick R."/>
            <person name="Kirst M."/>
            <person name="Kohler A."/>
            <person name="Kalluri U."/>
            <person name="Larimer F."/>
            <person name="Leebens-Mack J."/>
            <person name="Leple J.C."/>
            <person name="Locascio P."/>
            <person name="Lou Y."/>
            <person name="Lucas S."/>
            <person name="Martin F."/>
            <person name="Montanini B."/>
            <person name="Napoli C."/>
            <person name="Nelson D.R."/>
            <person name="Nelson C."/>
            <person name="Nieminen K."/>
            <person name="Nilsson O."/>
            <person name="Pereda V."/>
            <person name="Peter G."/>
            <person name="Philippe R."/>
            <person name="Pilate G."/>
            <person name="Poliakov A."/>
            <person name="Razumovskaya J."/>
            <person name="Richardson P."/>
            <person name="Rinaldi C."/>
            <person name="Ritland K."/>
            <person name="Rouze P."/>
            <person name="Ryaboy D."/>
            <person name="Schmutz J."/>
            <person name="Schrader J."/>
            <person name="Segerman B."/>
            <person name="Shin H."/>
            <person name="Siddiqui A."/>
            <person name="Sterky F."/>
            <person name="Terry A."/>
            <person name="Tsai C.J."/>
            <person name="Uberbacher E."/>
            <person name="Unneberg P."/>
            <person name="Vahala J."/>
            <person name="Wall K."/>
            <person name="Wessler S."/>
            <person name="Yang G."/>
            <person name="Yin T."/>
            <person name="Douglas C."/>
            <person name="Marra M."/>
            <person name="Sandberg G."/>
            <person name="Van de Peer Y."/>
            <person name="Rokhsar D."/>
        </authorList>
    </citation>
    <scope>NUCLEOTIDE SEQUENCE [LARGE SCALE GENOMIC DNA]</scope>
    <source>
        <strain evidence="2">cv. Nisqually</strain>
    </source>
</reference>
<sequence length="169" mass="18290">MSMALLKGPELLNTELLPVKSSSTGSGSKTWLLGSITLFGNSCSIVIWKIMQHHYSSNLVHCTKGTTLLSNVQTSATVIGTVLAATFLHEVIYTSSLLGAIVVISGLYMVISGQASDQQEIKQETNFVPQADGRNIQQGSMDESSGHNICKKHLEEPLLYEKLPNVDKV</sequence>
<dbReference type="Proteomes" id="UP000006729">
    <property type="component" value="Chromosome 18"/>
</dbReference>
<evidence type="ECO:0000313" key="1">
    <source>
        <dbReference type="EMBL" id="RQP02911.2"/>
    </source>
</evidence>
<accession>A0A3N7GAN8</accession>
<keyword evidence="2" id="KW-1185">Reference proteome</keyword>
<proteinExistence type="predicted"/>